<comment type="caution">
    <text evidence="2">The sequence shown here is derived from an EMBL/GenBank/DDBJ whole genome shotgun (WGS) entry which is preliminary data.</text>
</comment>
<feature type="chain" id="PRO_5037411230" evidence="1">
    <location>
        <begin position="26"/>
        <end position="253"/>
    </location>
</feature>
<dbReference type="RefSeq" id="WP_191141834.1">
    <property type="nucleotide sequence ID" value="NZ_JACXAH010000008.1"/>
</dbReference>
<proteinExistence type="predicted"/>
<dbReference type="EMBL" id="JACXAH010000008">
    <property type="protein sequence ID" value="MBD1372044.1"/>
    <property type="molecule type" value="Genomic_DNA"/>
</dbReference>
<evidence type="ECO:0000313" key="2">
    <source>
        <dbReference type="EMBL" id="MBD1372044.1"/>
    </source>
</evidence>
<sequence>MKQLWISIFTITVIFNLISTNSVSAFTGDTVIIKRINNTNEQLISNTQVYAEPNQDICLEVAKSNFANPITREVFNFCRNNNYWKSYTFKNEGLTPSYHLHEKKTVEYDINKTDQTHLYSMLQGQTRKITTTLESSGTTVYRGNLSISGELQQIINASFGAEFSKTGSWRKSTQITETFLGPKDPYQIRDYYTATGWDLVKVSYREMQRYKLGFGHVGLNIIVKVLDDNEKNIYVEKPKQILYYIDRNPNLPN</sequence>
<feature type="signal peptide" evidence="1">
    <location>
        <begin position="1"/>
        <end position="25"/>
    </location>
</feature>
<name>A0A926RU75_9BACL</name>
<reference evidence="2" key="1">
    <citation type="submission" date="2020-09" db="EMBL/GenBank/DDBJ databases">
        <title>A novel bacterium of genus Hazenella, isolated from South China Sea.</title>
        <authorList>
            <person name="Huang H."/>
            <person name="Mo K."/>
            <person name="Hu Y."/>
        </authorList>
    </citation>
    <scope>NUCLEOTIDE SEQUENCE</scope>
    <source>
        <strain evidence="2">IB182357</strain>
    </source>
</reference>
<dbReference type="Proteomes" id="UP000661691">
    <property type="component" value="Unassembled WGS sequence"/>
</dbReference>
<accession>A0A926RU75</accession>
<keyword evidence="1" id="KW-0732">Signal</keyword>
<dbReference type="AlphaFoldDB" id="A0A926RU75"/>
<evidence type="ECO:0000256" key="1">
    <source>
        <dbReference type="SAM" id="SignalP"/>
    </source>
</evidence>
<protein>
    <submittedName>
        <fullName evidence="2">Uncharacterized protein</fullName>
    </submittedName>
</protein>
<organism evidence="2 3">
    <name type="scientific">Polycladospora coralii</name>
    <dbReference type="NCBI Taxonomy" id="2771432"/>
    <lineage>
        <taxon>Bacteria</taxon>
        <taxon>Bacillati</taxon>
        <taxon>Bacillota</taxon>
        <taxon>Bacilli</taxon>
        <taxon>Bacillales</taxon>
        <taxon>Thermoactinomycetaceae</taxon>
        <taxon>Polycladospora</taxon>
    </lineage>
</organism>
<gene>
    <name evidence="2" type="ORF">IC620_06685</name>
</gene>
<evidence type="ECO:0000313" key="3">
    <source>
        <dbReference type="Proteomes" id="UP000661691"/>
    </source>
</evidence>
<keyword evidence="3" id="KW-1185">Reference proteome</keyword>